<organism evidence="1 2">
    <name type="scientific">Citrus sinensis</name>
    <name type="common">Sweet orange</name>
    <name type="synonym">Citrus aurantium var. sinensis</name>
    <dbReference type="NCBI Taxonomy" id="2711"/>
    <lineage>
        <taxon>Eukaryota</taxon>
        <taxon>Viridiplantae</taxon>
        <taxon>Streptophyta</taxon>
        <taxon>Embryophyta</taxon>
        <taxon>Tracheophyta</taxon>
        <taxon>Spermatophyta</taxon>
        <taxon>Magnoliopsida</taxon>
        <taxon>eudicotyledons</taxon>
        <taxon>Gunneridae</taxon>
        <taxon>Pentapetalae</taxon>
        <taxon>rosids</taxon>
        <taxon>malvids</taxon>
        <taxon>Sapindales</taxon>
        <taxon>Rutaceae</taxon>
        <taxon>Aurantioideae</taxon>
        <taxon>Citrus</taxon>
    </lineage>
</organism>
<dbReference type="Proteomes" id="UP000829398">
    <property type="component" value="Chromosome 4"/>
</dbReference>
<reference evidence="2" key="1">
    <citation type="journal article" date="2023" name="Hortic. Res.">
        <title>A chromosome-level phased genome enabling allele-level studies in sweet orange: a case study on citrus Huanglongbing tolerance.</title>
        <authorList>
            <person name="Wu B."/>
            <person name="Yu Q."/>
            <person name="Deng Z."/>
            <person name="Duan Y."/>
            <person name="Luo F."/>
            <person name="Gmitter F. Jr."/>
        </authorList>
    </citation>
    <scope>NUCLEOTIDE SEQUENCE [LARGE SCALE GENOMIC DNA]</scope>
    <source>
        <strain evidence="2">cv. Valencia</strain>
    </source>
</reference>
<protein>
    <submittedName>
        <fullName evidence="1">Uncharacterized protein</fullName>
    </submittedName>
</protein>
<gene>
    <name evidence="1" type="ORF">KPL71_011823</name>
</gene>
<name>A0ACB8L6G7_CITSI</name>
<evidence type="ECO:0000313" key="2">
    <source>
        <dbReference type="Proteomes" id="UP000829398"/>
    </source>
</evidence>
<comment type="caution">
    <text evidence="1">The sequence shown here is derived from an EMBL/GenBank/DDBJ whole genome shotgun (WGS) entry which is preliminary data.</text>
</comment>
<accession>A0ACB8L6G7</accession>
<proteinExistence type="predicted"/>
<keyword evidence="2" id="KW-1185">Reference proteome</keyword>
<sequence>MILFQVSIALLIFVPVYTQFFLVETVESAPRKDQESSCLKKAVNVLDRRYKSMRDAALMVVGSPTLRGISFVSFFYELGMSGISAVLLFYLKAVFGFNKNQFSEILMMVGIGSIVSQILVLPLLNPFVGEKVILCVALLASIAYALFYGLAWASWVPYLSASFGVIYVLVKPSTYAIISKASGLNNQGKAQGFIAGVQSISSLLSPLAMSPLTSWFLSTDAPFNCKGFSIIVASICLMVSLSCACMLDTEENSTNDEREDIEEPLISHT</sequence>
<dbReference type="EMBL" id="CM039173">
    <property type="protein sequence ID" value="KAH9768986.1"/>
    <property type="molecule type" value="Genomic_DNA"/>
</dbReference>
<evidence type="ECO:0000313" key="1">
    <source>
        <dbReference type="EMBL" id="KAH9768986.1"/>
    </source>
</evidence>